<dbReference type="EC" id="1.13.11.-" evidence="4"/>
<evidence type="ECO:0000256" key="1">
    <source>
        <dbReference type="ARBA" id="ARBA00022723"/>
    </source>
</evidence>
<organism evidence="4 5">
    <name type="scientific">Cedecea lapagei</name>
    <dbReference type="NCBI Taxonomy" id="158823"/>
    <lineage>
        <taxon>Bacteria</taxon>
        <taxon>Pseudomonadati</taxon>
        <taxon>Pseudomonadota</taxon>
        <taxon>Gammaproteobacteria</taxon>
        <taxon>Enterobacterales</taxon>
        <taxon>Enterobacteriaceae</taxon>
        <taxon>Cedecea</taxon>
    </lineage>
</organism>
<evidence type="ECO:0000259" key="3">
    <source>
        <dbReference type="PROSITE" id="PS51393"/>
    </source>
</evidence>
<sequence>MSINNDATNAGVTYEWDYNHHPVYGMPMCSTLQGLLPTLPWLRKTLNTLVLITGNVKQYVHLTFTSEFYKQQIDTLDSRATSLESEISQPSAEENYDALFSDYTALVIDISDYLFALPSADRSSDSSEWGLDKYNLMFQSIPLPFVSTPEHLHNDRTFAYWRLAGNNPLLLKRISSIPDNFPVTDAHYQPVMGENDSLESALNENRVYLADYSIIGKLAVPDGFNKPDTNMGYSEAPLALFSVSKTEKTLLPVAIQCGQDPAKYDIMIPSSDPDLYWGWEMAKTSVQTADENHHEIITHLALTHFISEVYAVATLRNFRDSHPLYKLLISHYEGTNFINDGRNEDLATSRAIRG</sequence>
<gene>
    <name evidence="4" type="primary">lox_2</name>
    <name evidence="4" type="ORF">NCTC11466_02735</name>
</gene>
<dbReference type="Gene3D" id="1.20.245.10">
    <property type="entry name" value="Lipoxygenase-1, Domain 5"/>
    <property type="match status" value="1"/>
</dbReference>
<dbReference type="InterPro" id="IPR013819">
    <property type="entry name" value="LipOase_C"/>
</dbReference>
<evidence type="ECO:0000256" key="2">
    <source>
        <dbReference type="ARBA" id="ARBA00023002"/>
    </source>
</evidence>
<proteinExistence type="predicted"/>
<name>A0A447V3N2_9ENTR</name>
<dbReference type="PRINTS" id="PR00087">
    <property type="entry name" value="LIPOXYGENASE"/>
</dbReference>
<dbReference type="KEGG" id="clap:NCTC11466_02735"/>
<feature type="domain" description="Lipoxygenase" evidence="3">
    <location>
        <begin position="151"/>
        <end position="354"/>
    </location>
</feature>
<keyword evidence="1" id="KW-0479">Metal-binding</keyword>
<evidence type="ECO:0000313" key="4">
    <source>
        <dbReference type="EMBL" id="VEB98563.1"/>
    </source>
</evidence>
<dbReference type="InterPro" id="IPR036226">
    <property type="entry name" value="LipOase_C_sf"/>
</dbReference>
<dbReference type="Pfam" id="PF00305">
    <property type="entry name" value="Lipoxygenase"/>
    <property type="match status" value="1"/>
</dbReference>
<dbReference type="EMBL" id="LR134201">
    <property type="protein sequence ID" value="VEB98563.1"/>
    <property type="molecule type" value="Genomic_DNA"/>
</dbReference>
<evidence type="ECO:0000313" key="5">
    <source>
        <dbReference type="Proteomes" id="UP000274122"/>
    </source>
</evidence>
<reference evidence="4 5" key="1">
    <citation type="submission" date="2018-12" db="EMBL/GenBank/DDBJ databases">
        <authorList>
            <consortium name="Pathogen Informatics"/>
        </authorList>
    </citation>
    <scope>NUCLEOTIDE SEQUENCE [LARGE SCALE GENOMIC DNA]</scope>
    <source>
        <strain evidence="4 5">NCTC11466</strain>
    </source>
</reference>
<keyword evidence="5" id="KW-1185">Reference proteome</keyword>
<dbReference type="Gene3D" id="3.10.450.60">
    <property type="match status" value="1"/>
</dbReference>
<dbReference type="RefSeq" id="WP_126356729.1">
    <property type="nucleotide sequence ID" value="NZ_LR134201.1"/>
</dbReference>
<dbReference type="AlphaFoldDB" id="A0A447V3N2"/>
<dbReference type="GO" id="GO:0016702">
    <property type="term" value="F:oxidoreductase activity, acting on single donors with incorporation of molecular oxygen, incorporation of two atoms of oxygen"/>
    <property type="evidence" value="ECO:0007669"/>
    <property type="project" value="InterPro"/>
</dbReference>
<dbReference type="SUPFAM" id="SSF48484">
    <property type="entry name" value="Lipoxigenase"/>
    <property type="match status" value="1"/>
</dbReference>
<dbReference type="PROSITE" id="PS51393">
    <property type="entry name" value="LIPOXYGENASE_3"/>
    <property type="match status" value="1"/>
</dbReference>
<dbReference type="GO" id="GO:0034440">
    <property type="term" value="P:lipid oxidation"/>
    <property type="evidence" value="ECO:0007669"/>
    <property type="project" value="InterPro"/>
</dbReference>
<keyword evidence="2 4" id="KW-0560">Oxidoreductase</keyword>
<dbReference type="OrthoDB" id="5912511at2"/>
<dbReference type="Proteomes" id="UP000274122">
    <property type="component" value="Chromosome"/>
</dbReference>
<protein>
    <submittedName>
        <fullName evidence="4">Oleic acid lipoxygenase</fullName>
        <ecNumber evidence="4">1.13.11.-</ecNumber>
    </submittedName>
</protein>
<dbReference type="GO" id="GO:0046872">
    <property type="term" value="F:metal ion binding"/>
    <property type="evidence" value="ECO:0007669"/>
    <property type="project" value="UniProtKB-KW"/>
</dbReference>
<accession>A0A447V3N2</accession>
<dbReference type="PANTHER" id="PTHR11771">
    <property type="entry name" value="LIPOXYGENASE"/>
    <property type="match status" value="1"/>
</dbReference>
<dbReference type="InterPro" id="IPR000907">
    <property type="entry name" value="LipOase"/>
</dbReference>